<organism evidence="1 2">
    <name type="scientific">Chenopodium quinoa</name>
    <name type="common">Quinoa</name>
    <dbReference type="NCBI Taxonomy" id="63459"/>
    <lineage>
        <taxon>Eukaryota</taxon>
        <taxon>Viridiplantae</taxon>
        <taxon>Streptophyta</taxon>
        <taxon>Embryophyta</taxon>
        <taxon>Tracheophyta</taxon>
        <taxon>Spermatophyta</taxon>
        <taxon>Magnoliopsida</taxon>
        <taxon>eudicotyledons</taxon>
        <taxon>Gunneridae</taxon>
        <taxon>Pentapetalae</taxon>
        <taxon>Caryophyllales</taxon>
        <taxon>Chenopodiaceae</taxon>
        <taxon>Chenopodioideae</taxon>
        <taxon>Atripliceae</taxon>
        <taxon>Chenopodium</taxon>
    </lineage>
</organism>
<sequence length="423" mass="47695">MPPRKNPDQNTDDTEAVTAVDLQKLESSLRSLLDEQFTKLISDVNSPIKTPVKTLDTSEPGQKNYSQYSSRLTKINFPKFDGDDLKSWLYKCNQFFDLDGISDENKISLAAIHLEGIALFGDIYDDPMADLKALKQIGTIQKYHDAFDALASRLNLSQEYLISCYIGGRDSAGSAEMNEKRAKGLCFWCNEKYEFGHQCKGKKPQFYHIEVGDDSDEEGEHNENEMDAEAECAQISLQALDGNTTFHTMRMMGQFGRKLLHILLDSGSTHNFIDTSTALKSQCKVENMSPRWVKVADGGRIKCDAKIKGFTWKMQGYTFTADLLLLPLSDSNMVLGIQCFSTLGPILWDFKNLTMEFKLNQKKVKLRGATNKKLKGIQADQLSKLLQREGELSMMQLVTEDSDLRLHSEIEEGAYSQPEQDAL</sequence>
<dbReference type="OMA" id="EHNENEM"/>
<dbReference type="Gene3D" id="2.40.70.10">
    <property type="entry name" value="Acid Proteases"/>
    <property type="match status" value="1"/>
</dbReference>
<dbReference type="Gramene" id="AUR62027767-RA">
    <property type="protein sequence ID" value="AUR62027767-RA:cds"/>
    <property type="gene ID" value="AUR62027767"/>
</dbReference>
<accession>A0A803ME74</accession>
<dbReference type="AlphaFoldDB" id="A0A803ME74"/>
<dbReference type="Pfam" id="PF08284">
    <property type="entry name" value="RVP_2"/>
    <property type="match status" value="1"/>
</dbReference>
<dbReference type="PANTHER" id="PTHR15503">
    <property type="entry name" value="LDOC1 RELATED"/>
    <property type="match status" value="1"/>
</dbReference>
<reference evidence="1" key="2">
    <citation type="submission" date="2021-03" db="UniProtKB">
        <authorList>
            <consortium name="EnsemblPlants"/>
        </authorList>
    </citation>
    <scope>IDENTIFICATION</scope>
</reference>
<reference evidence="1" key="1">
    <citation type="journal article" date="2017" name="Nature">
        <title>The genome of Chenopodium quinoa.</title>
        <authorList>
            <person name="Jarvis D.E."/>
            <person name="Ho Y.S."/>
            <person name="Lightfoot D.J."/>
            <person name="Schmoeckel S.M."/>
            <person name="Li B."/>
            <person name="Borm T.J.A."/>
            <person name="Ohyanagi H."/>
            <person name="Mineta K."/>
            <person name="Michell C.T."/>
            <person name="Saber N."/>
            <person name="Kharbatia N.M."/>
            <person name="Rupper R.R."/>
            <person name="Sharp A.R."/>
            <person name="Dally N."/>
            <person name="Boughton B.A."/>
            <person name="Woo Y.H."/>
            <person name="Gao G."/>
            <person name="Schijlen E.G.W.M."/>
            <person name="Guo X."/>
            <person name="Momin A.A."/>
            <person name="Negrao S."/>
            <person name="Al-Babili S."/>
            <person name="Gehring C."/>
            <person name="Roessner U."/>
            <person name="Jung C."/>
            <person name="Murphy K."/>
            <person name="Arold S.T."/>
            <person name="Gojobori T."/>
            <person name="van der Linden C.G."/>
            <person name="van Loo E.N."/>
            <person name="Jellen E.N."/>
            <person name="Maughan P.J."/>
            <person name="Tester M."/>
        </authorList>
    </citation>
    <scope>NUCLEOTIDE SEQUENCE [LARGE SCALE GENOMIC DNA]</scope>
    <source>
        <strain evidence="1">cv. PI 614886</strain>
    </source>
</reference>
<dbReference type="CDD" id="cd00303">
    <property type="entry name" value="retropepsin_like"/>
    <property type="match status" value="1"/>
</dbReference>
<dbReference type="PROSITE" id="PS00141">
    <property type="entry name" value="ASP_PROTEASE"/>
    <property type="match status" value="1"/>
</dbReference>
<keyword evidence="2" id="KW-1185">Reference proteome</keyword>
<name>A0A803ME74_CHEQI</name>
<dbReference type="Proteomes" id="UP000596660">
    <property type="component" value="Unplaced"/>
</dbReference>
<dbReference type="GO" id="GO:0006508">
    <property type="term" value="P:proteolysis"/>
    <property type="evidence" value="ECO:0007669"/>
    <property type="project" value="InterPro"/>
</dbReference>
<proteinExistence type="predicted"/>
<dbReference type="GO" id="GO:0004190">
    <property type="term" value="F:aspartic-type endopeptidase activity"/>
    <property type="evidence" value="ECO:0007669"/>
    <property type="project" value="InterPro"/>
</dbReference>
<evidence type="ECO:0000313" key="1">
    <source>
        <dbReference type="EnsemblPlants" id="AUR62027767-RA:cds"/>
    </source>
</evidence>
<dbReference type="InterPro" id="IPR021109">
    <property type="entry name" value="Peptidase_aspartic_dom_sf"/>
</dbReference>
<protein>
    <submittedName>
        <fullName evidence="1">Uncharacterized protein</fullName>
    </submittedName>
</protein>
<dbReference type="InterPro" id="IPR032567">
    <property type="entry name" value="RTL1-rel"/>
</dbReference>
<dbReference type="PANTHER" id="PTHR15503:SF40">
    <property type="match status" value="1"/>
</dbReference>
<dbReference type="InterPro" id="IPR001969">
    <property type="entry name" value="Aspartic_peptidase_AS"/>
</dbReference>
<evidence type="ECO:0000313" key="2">
    <source>
        <dbReference type="Proteomes" id="UP000596660"/>
    </source>
</evidence>
<dbReference type="EnsemblPlants" id="AUR62027767-RA">
    <property type="protein sequence ID" value="AUR62027767-RA:cds"/>
    <property type="gene ID" value="AUR62027767"/>
</dbReference>